<evidence type="ECO:0000259" key="3">
    <source>
        <dbReference type="Pfam" id="PF00185"/>
    </source>
</evidence>
<evidence type="ECO:0000256" key="2">
    <source>
        <dbReference type="RuleBase" id="RU003634"/>
    </source>
</evidence>
<dbReference type="GO" id="GO:0006520">
    <property type="term" value="P:amino acid metabolic process"/>
    <property type="evidence" value="ECO:0007669"/>
    <property type="project" value="InterPro"/>
</dbReference>
<comment type="caution">
    <text evidence="5">The sequence shown here is derived from an EMBL/GenBank/DDBJ whole genome shotgun (WGS) entry which is preliminary data.</text>
</comment>
<evidence type="ECO:0000313" key="6">
    <source>
        <dbReference type="Proteomes" id="UP000824156"/>
    </source>
</evidence>
<gene>
    <name evidence="5" type="ORF">H9853_01210</name>
</gene>
<comment type="similarity">
    <text evidence="2">Belongs to the aspartate/ornithine carbamoyltransferase superfamily.</text>
</comment>
<evidence type="ECO:0000259" key="4">
    <source>
        <dbReference type="Pfam" id="PF02729"/>
    </source>
</evidence>
<dbReference type="Gene3D" id="3.40.50.1370">
    <property type="entry name" value="Aspartate/ornithine carbamoyltransferase"/>
    <property type="match status" value="2"/>
</dbReference>
<dbReference type="PRINTS" id="PR00100">
    <property type="entry name" value="AOTCASE"/>
</dbReference>
<dbReference type="GO" id="GO:0016597">
    <property type="term" value="F:amino acid binding"/>
    <property type="evidence" value="ECO:0007669"/>
    <property type="project" value="InterPro"/>
</dbReference>
<dbReference type="PRINTS" id="PR00101">
    <property type="entry name" value="ATCASE"/>
</dbReference>
<accession>A0A9D1W6M8</accession>
<protein>
    <recommendedName>
        <fullName evidence="7">Aspartate transcarbamylase</fullName>
    </recommendedName>
</protein>
<dbReference type="EMBL" id="DXEZ01000034">
    <property type="protein sequence ID" value="HIX53615.1"/>
    <property type="molecule type" value="Genomic_DNA"/>
</dbReference>
<dbReference type="PANTHER" id="PTHR45753:SF6">
    <property type="entry name" value="ASPARTATE CARBAMOYLTRANSFERASE"/>
    <property type="match status" value="1"/>
</dbReference>
<dbReference type="Proteomes" id="UP000824156">
    <property type="component" value="Unassembled WGS sequence"/>
</dbReference>
<dbReference type="InterPro" id="IPR006132">
    <property type="entry name" value="Asp/Orn_carbamoyltranf_P-bd"/>
</dbReference>
<evidence type="ECO:0008006" key="7">
    <source>
        <dbReference type="Google" id="ProtNLM"/>
    </source>
</evidence>
<sequence>MKTNPAFKSSGLNPDPSELLQDETIDIKLLRELKGQSILSVHQFTKEMVCEISKLAALLQCTKVSDYNPLQGQIIITAFFEPSTRTRLSFESAVHRLDGKVISIPEGKTTGVAKGESLSDIGEMFNAYGDAVVIRHTETDSLDLIGENLRIPLINAGNGSGEHPTQALADWFAILKWKPELKQASIPEDKKIHLGILGTPASMRTVNSFLRMSLLFKDNIKKISIVSELANPFGEELQELINNSGVEFEINNDIKEVLPDLDVVYMNSIAFLGDNYRSLDSNFKIDSKSKLKKDAVVLHPLARLDELDTTLDSTRHNLYFTQAHGAVFIRQALFISVLDRFGKLPIEEINEAVTPALELELTT</sequence>
<dbReference type="GO" id="GO:0016743">
    <property type="term" value="F:carboxyl- or carbamoyltransferase activity"/>
    <property type="evidence" value="ECO:0007669"/>
    <property type="project" value="InterPro"/>
</dbReference>
<dbReference type="InterPro" id="IPR006130">
    <property type="entry name" value="Asp/Orn_carbamoylTrfase"/>
</dbReference>
<feature type="domain" description="Aspartate/ornithine carbamoyltransferase carbamoyl-P binding" evidence="4">
    <location>
        <begin position="37"/>
        <end position="174"/>
    </location>
</feature>
<evidence type="ECO:0000256" key="1">
    <source>
        <dbReference type="ARBA" id="ARBA00022679"/>
    </source>
</evidence>
<proteinExistence type="inferred from homology"/>
<dbReference type="AlphaFoldDB" id="A0A9D1W6M8"/>
<name>A0A9D1W6M8_9SPHI</name>
<dbReference type="InterPro" id="IPR036901">
    <property type="entry name" value="Asp/Orn_carbamoylTrfase_sf"/>
</dbReference>
<dbReference type="PROSITE" id="PS00097">
    <property type="entry name" value="CARBAMOYLTRANSFERASE"/>
    <property type="match status" value="1"/>
</dbReference>
<reference evidence="5" key="2">
    <citation type="submission" date="2021-04" db="EMBL/GenBank/DDBJ databases">
        <authorList>
            <person name="Gilroy R."/>
        </authorList>
    </citation>
    <scope>NUCLEOTIDE SEQUENCE</scope>
    <source>
        <strain evidence="5">1719</strain>
    </source>
</reference>
<dbReference type="PANTHER" id="PTHR45753">
    <property type="entry name" value="ORNITHINE CARBAMOYLTRANSFERASE, MITOCHONDRIAL"/>
    <property type="match status" value="1"/>
</dbReference>
<dbReference type="GO" id="GO:0005829">
    <property type="term" value="C:cytosol"/>
    <property type="evidence" value="ECO:0007669"/>
    <property type="project" value="TreeGrafter"/>
</dbReference>
<keyword evidence="1 2" id="KW-0808">Transferase</keyword>
<evidence type="ECO:0000313" key="5">
    <source>
        <dbReference type="EMBL" id="HIX53615.1"/>
    </source>
</evidence>
<dbReference type="InterPro" id="IPR006131">
    <property type="entry name" value="Asp_carbamoyltransf_Asp/Orn-bd"/>
</dbReference>
<dbReference type="Pfam" id="PF00185">
    <property type="entry name" value="OTCace"/>
    <property type="match status" value="1"/>
</dbReference>
<reference evidence="5" key="1">
    <citation type="journal article" date="2021" name="PeerJ">
        <title>Extensive microbial diversity within the chicken gut microbiome revealed by metagenomics and culture.</title>
        <authorList>
            <person name="Gilroy R."/>
            <person name="Ravi A."/>
            <person name="Getino M."/>
            <person name="Pursley I."/>
            <person name="Horton D.L."/>
            <person name="Alikhan N.F."/>
            <person name="Baker D."/>
            <person name="Gharbi K."/>
            <person name="Hall N."/>
            <person name="Watson M."/>
            <person name="Adriaenssens E.M."/>
            <person name="Foster-Nyarko E."/>
            <person name="Jarju S."/>
            <person name="Secka A."/>
            <person name="Antonio M."/>
            <person name="Oren A."/>
            <person name="Chaudhuri R.R."/>
            <person name="La Ragione R."/>
            <person name="Hildebrand F."/>
            <person name="Pallen M.J."/>
        </authorList>
    </citation>
    <scope>NUCLEOTIDE SEQUENCE</scope>
    <source>
        <strain evidence="5">1719</strain>
    </source>
</reference>
<dbReference type="SUPFAM" id="SSF53671">
    <property type="entry name" value="Aspartate/ornithine carbamoyltransferase"/>
    <property type="match status" value="1"/>
</dbReference>
<organism evidence="5 6">
    <name type="scientific">Candidatus Sphingobacterium stercoripullorum</name>
    <dbReference type="NCBI Taxonomy" id="2838759"/>
    <lineage>
        <taxon>Bacteria</taxon>
        <taxon>Pseudomonadati</taxon>
        <taxon>Bacteroidota</taxon>
        <taxon>Sphingobacteriia</taxon>
        <taxon>Sphingobacteriales</taxon>
        <taxon>Sphingobacteriaceae</taxon>
        <taxon>Sphingobacterium</taxon>
    </lineage>
</organism>
<dbReference type="Pfam" id="PF02729">
    <property type="entry name" value="OTCace_N"/>
    <property type="match status" value="1"/>
</dbReference>
<feature type="domain" description="Aspartate/ornithine carbamoyltransferase Asp/Orn-binding" evidence="3">
    <location>
        <begin position="191"/>
        <end position="336"/>
    </location>
</feature>